<dbReference type="PANTHER" id="PTHR21666">
    <property type="entry name" value="PEPTIDASE-RELATED"/>
    <property type="match status" value="1"/>
</dbReference>
<dbReference type="Proteomes" id="UP000824633">
    <property type="component" value="Chromosome"/>
</dbReference>
<keyword evidence="2" id="KW-0812">Transmembrane</keyword>
<feature type="region of interest" description="Disordered" evidence="1">
    <location>
        <begin position="77"/>
        <end position="96"/>
    </location>
</feature>
<sequence>MDKNLKEKFKNLIRKEGFYIALFLCLCIIVTVGTISYKMISSKNEVNKVEEINKDLTLNSSNEEKTINEIPNAERVEKAPDTSKNNVDKTKAEKSTTVATTNTMNFSNPIEGIESRKYTYPAPVKMEEGVYRTIRGVNLQSKIGTEVKAAAEGIVELIENSGVEEGVVVEIKHANGLKTRYGNLDSNVLVKKGEKVKENQVIAKVGDTAKVFSKEVFGEFLNLQVIDAKGEQVNPEKYFTLKSK</sequence>
<dbReference type="SUPFAM" id="SSF51261">
    <property type="entry name" value="Duplicated hybrid motif"/>
    <property type="match status" value="1"/>
</dbReference>
<evidence type="ECO:0000256" key="2">
    <source>
        <dbReference type="SAM" id="Phobius"/>
    </source>
</evidence>
<dbReference type="Gene3D" id="2.70.70.10">
    <property type="entry name" value="Glucose Permease (Domain IIA)"/>
    <property type="match status" value="1"/>
</dbReference>
<dbReference type="InterPro" id="IPR011055">
    <property type="entry name" value="Dup_hybrid_motif"/>
</dbReference>
<gene>
    <name evidence="4" type="ORF">psyc5s11_05850</name>
</gene>
<dbReference type="RefSeq" id="WP_224036187.1">
    <property type="nucleotide sequence ID" value="NZ_AP024849.1"/>
</dbReference>
<feature type="transmembrane region" description="Helical" evidence="2">
    <location>
        <begin position="20"/>
        <end position="40"/>
    </location>
</feature>
<keyword evidence="2" id="KW-0472">Membrane</keyword>
<name>A0ABM7T027_9CLOT</name>
<dbReference type="InterPro" id="IPR050570">
    <property type="entry name" value="Cell_wall_metabolism_enzyme"/>
</dbReference>
<dbReference type="InterPro" id="IPR016047">
    <property type="entry name" value="M23ase_b-sheet_dom"/>
</dbReference>
<feature type="compositionally biased region" description="Basic and acidic residues" evidence="1">
    <location>
        <begin position="77"/>
        <end position="94"/>
    </location>
</feature>
<reference evidence="5" key="1">
    <citation type="submission" date="2021-07" db="EMBL/GenBank/DDBJ databases">
        <title>Complete genome sequencing of a Clostridium isolate.</title>
        <authorList>
            <person name="Ueki A."/>
            <person name="Tonouchi A."/>
        </authorList>
    </citation>
    <scope>NUCLEOTIDE SEQUENCE [LARGE SCALE GENOMIC DNA]</scope>
    <source>
        <strain evidence="5">C5S11</strain>
    </source>
</reference>
<evidence type="ECO:0000259" key="3">
    <source>
        <dbReference type="Pfam" id="PF01551"/>
    </source>
</evidence>
<protein>
    <submittedName>
        <fullName evidence="4">Peptidase</fullName>
    </submittedName>
</protein>
<dbReference type="Pfam" id="PF01551">
    <property type="entry name" value="Peptidase_M23"/>
    <property type="match status" value="1"/>
</dbReference>
<evidence type="ECO:0000256" key="1">
    <source>
        <dbReference type="SAM" id="MobiDB-lite"/>
    </source>
</evidence>
<keyword evidence="5" id="KW-1185">Reference proteome</keyword>
<evidence type="ECO:0000313" key="5">
    <source>
        <dbReference type="Proteomes" id="UP000824633"/>
    </source>
</evidence>
<organism evidence="4 5">
    <name type="scientific">Clostridium gelidum</name>
    <dbReference type="NCBI Taxonomy" id="704125"/>
    <lineage>
        <taxon>Bacteria</taxon>
        <taxon>Bacillati</taxon>
        <taxon>Bacillota</taxon>
        <taxon>Clostridia</taxon>
        <taxon>Eubacteriales</taxon>
        <taxon>Clostridiaceae</taxon>
        <taxon>Clostridium</taxon>
    </lineage>
</organism>
<evidence type="ECO:0000313" key="4">
    <source>
        <dbReference type="EMBL" id="BCZ44518.1"/>
    </source>
</evidence>
<dbReference type="EMBL" id="AP024849">
    <property type="protein sequence ID" value="BCZ44518.1"/>
    <property type="molecule type" value="Genomic_DNA"/>
</dbReference>
<feature type="domain" description="M23ase beta-sheet core" evidence="3">
    <location>
        <begin position="134"/>
        <end position="235"/>
    </location>
</feature>
<dbReference type="CDD" id="cd12797">
    <property type="entry name" value="M23_peptidase"/>
    <property type="match status" value="1"/>
</dbReference>
<keyword evidence="2" id="KW-1133">Transmembrane helix</keyword>
<dbReference type="PANTHER" id="PTHR21666:SF270">
    <property type="entry name" value="MUREIN HYDROLASE ACTIVATOR ENVC"/>
    <property type="match status" value="1"/>
</dbReference>
<accession>A0ABM7T027</accession>
<proteinExistence type="predicted"/>